<protein>
    <submittedName>
        <fullName evidence="1">Uncharacterized protein</fullName>
    </submittedName>
</protein>
<proteinExistence type="predicted"/>
<sequence>MDVCAGQYAHENSLEVLAPGRSLHFPETSAVTCLHSGKAASALPAAGTAHRQTRSANLNPYRPCQRRGFRQDLQLTERTIIHTNNTMAIMKQDVFCSGTYDTGLIAWDELPTAAYFQADSGLLPLFRNLSRYQVTVPTVIHEARHLDGYSASLRRSMRDTSSVLNNLLFKLNLTMTMAGQLGDPTVPQGWVAEPVPLPDVEDSLYGHYIRDFVFFHWLYEILALLRAELLTRLEGC</sequence>
<name>C3ZF10_BRAFL</name>
<dbReference type="AlphaFoldDB" id="C3ZF10"/>
<dbReference type="EMBL" id="GG666612">
    <property type="protein sequence ID" value="EEN49316.1"/>
    <property type="molecule type" value="Genomic_DNA"/>
</dbReference>
<organism>
    <name type="scientific">Branchiostoma floridae</name>
    <name type="common">Florida lancelet</name>
    <name type="synonym">Amphioxus</name>
    <dbReference type="NCBI Taxonomy" id="7739"/>
    <lineage>
        <taxon>Eukaryota</taxon>
        <taxon>Metazoa</taxon>
        <taxon>Chordata</taxon>
        <taxon>Cephalochordata</taxon>
        <taxon>Leptocardii</taxon>
        <taxon>Amphioxiformes</taxon>
        <taxon>Branchiostomatidae</taxon>
        <taxon>Branchiostoma</taxon>
    </lineage>
</organism>
<dbReference type="InParanoid" id="C3ZF10"/>
<evidence type="ECO:0000313" key="1">
    <source>
        <dbReference type="EMBL" id="EEN49316.1"/>
    </source>
</evidence>
<reference evidence="1" key="1">
    <citation type="journal article" date="2008" name="Nature">
        <title>The amphioxus genome and the evolution of the chordate karyotype.</title>
        <authorList>
            <consortium name="US DOE Joint Genome Institute (JGI-PGF)"/>
            <person name="Putnam N.H."/>
            <person name="Butts T."/>
            <person name="Ferrier D.E.K."/>
            <person name="Furlong R.F."/>
            <person name="Hellsten U."/>
            <person name="Kawashima T."/>
            <person name="Robinson-Rechavi M."/>
            <person name="Shoguchi E."/>
            <person name="Terry A."/>
            <person name="Yu J.-K."/>
            <person name="Benito-Gutierrez E.L."/>
            <person name="Dubchak I."/>
            <person name="Garcia-Fernandez J."/>
            <person name="Gibson-Brown J.J."/>
            <person name="Grigoriev I.V."/>
            <person name="Horton A.C."/>
            <person name="de Jong P.J."/>
            <person name="Jurka J."/>
            <person name="Kapitonov V.V."/>
            <person name="Kohara Y."/>
            <person name="Kuroki Y."/>
            <person name="Lindquist E."/>
            <person name="Lucas S."/>
            <person name="Osoegawa K."/>
            <person name="Pennacchio L.A."/>
            <person name="Salamov A.A."/>
            <person name="Satou Y."/>
            <person name="Sauka-Spengler T."/>
            <person name="Schmutz J."/>
            <person name="Shin-I T."/>
            <person name="Toyoda A."/>
            <person name="Bronner-Fraser M."/>
            <person name="Fujiyama A."/>
            <person name="Holland L.Z."/>
            <person name="Holland P.W.H."/>
            <person name="Satoh N."/>
            <person name="Rokhsar D.S."/>
        </authorList>
    </citation>
    <scope>NUCLEOTIDE SEQUENCE [LARGE SCALE GENOMIC DNA]</scope>
    <source>
        <strain evidence="1">S238N-H82</strain>
        <tissue evidence="1">Testes</tissue>
    </source>
</reference>
<accession>C3ZF10</accession>
<gene>
    <name evidence="1" type="ORF">BRAFLDRAFT_83852</name>
</gene>